<evidence type="ECO:0000313" key="1">
    <source>
        <dbReference type="EMBL" id="KAJ7995382.1"/>
    </source>
</evidence>
<dbReference type="Proteomes" id="UP001157502">
    <property type="component" value="Chromosome 21"/>
</dbReference>
<proteinExistence type="predicted"/>
<evidence type="ECO:0000313" key="2">
    <source>
        <dbReference type="Proteomes" id="UP001157502"/>
    </source>
</evidence>
<keyword evidence="2" id="KW-1185">Reference proteome</keyword>
<reference evidence="1" key="1">
    <citation type="submission" date="2021-05" db="EMBL/GenBank/DDBJ databases">
        <authorList>
            <person name="Pan Q."/>
            <person name="Jouanno E."/>
            <person name="Zahm M."/>
            <person name="Klopp C."/>
            <person name="Cabau C."/>
            <person name="Louis A."/>
            <person name="Berthelot C."/>
            <person name="Parey E."/>
            <person name="Roest Crollius H."/>
            <person name="Montfort J."/>
            <person name="Robinson-Rechavi M."/>
            <person name="Bouchez O."/>
            <person name="Lampietro C."/>
            <person name="Lopez Roques C."/>
            <person name="Donnadieu C."/>
            <person name="Postlethwait J."/>
            <person name="Bobe J."/>
            <person name="Dillon D."/>
            <person name="Chandos A."/>
            <person name="von Hippel F."/>
            <person name="Guiguen Y."/>
        </authorList>
    </citation>
    <scope>NUCLEOTIDE SEQUENCE</scope>
    <source>
        <strain evidence="1">YG-Jan2019</strain>
    </source>
</reference>
<name>A0ACC2FVL4_DALPE</name>
<sequence length="1283" mass="143635">MIFAVNEVNRQRDLLPRLTLGYHIRDSCDQTWGSMRSSLVLVNGQPGGVSGSGGAASGPEWDCAAVHRAVSPVIIGDAASGVSMAVLRTLGSFHIPLVSYFASCSCLSDKKQFPTFMRTMPSDAFQIKAMAHLVRYFNWTWVGIIGVESDYARFAIQLFLQESIKYSVCAAYVNFYSVNLSQRSAMTLVDTIQRSSSRVILNFSGELELQSILRECQRRNFTGLQWIASEAWSTATSLWGEFGDLLTGTLGFAIRKADVIPGLKEYLKFGPSDFHESAFLSEFWEDTFNCRLNESMNTHLHSVSSNDKRKPCTGKEDLGNVYTTYGDVSQLRVSYNVYKAVYLIAHALQEMSNCMAGQGPFVNGTCGNPKNVNSWQLLHYMKQVKFSTLGEDVSFDDNSDPIASYDLMNWQRGHDGSVQLVKVGFYDDSMVDGRNLIINDSAIEWPVGKKAVQSICNERCHPGTRLLLRVDRVCQATAQDVCTFLGERDTDSFYQDGDVVIGGLFPLHQCSSSLPSFHWKPQQTHYEQFNARTLRWMRTMIFAVNEVNRQRDLLPRLKLGYHIRDCDQTWGSMRSSLVLVNGQPGGVSGSGGAASGPEWDCAAVHRAVSPVIIGDAASGVSMAVLRTLGSFHIPLVSYFASCSCLSDKKQFPTFMRTMPSDTFQIRAMVQLALYFNWTWVGVIGAESDYARFAIQLFLEESKKYSLCAAFVHFYPVNLSQHSLMKLVDNIQRSASRVILNFSGEVELRSILRECQRRNFTGLQWIASEAWSTATSLWGEFGDLLTGTLGFAIRKADVIPGLKEYLQFGPSDCRESAFLAEFWEDTFNCRLNESLNTHLHSVSSNDKRKPCTGKEDLGNVYTTYGDVSQLRVSYNVYKAVYLIAHALQEMSNCMAGQGPFVNGTCGNPKHIKSWQLLHYMKQVKFSTLGEEVSFDHNGDPTASYDLMNWQRGQDGSMQLVKVGFYDASILDGRNLFMNESVIQWHVGMQAVQSICSERCHPGTRMASRKGEPVCCFDCIPCAEGERSASRVILNFSGEVELRSILRECQRRNFTGLQWIASEAWSTATSLWGEFGDLLTGTLGFAIRKADVIPGLKEYLKFGPSDCRESAFLAEFWEDTFNCRLNESLNTHLHSVSSNDKRKPCTGKEDLGNVYTTYGDVSQLRVSYNVYKAVYLIAHALQEMSNCKAGQGPFVNGTCGNPKNVKSWQLLHYMKQVKFSTLGEEVSFDHNGDPIASYDLMNWQRGQDGSMQLVKVGFYDASILDGRNLFMNESVIQWHVGMQIL</sequence>
<dbReference type="EMBL" id="CM055748">
    <property type="protein sequence ID" value="KAJ7995382.1"/>
    <property type="molecule type" value="Genomic_DNA"/>
</dbReference>
<protein>
    <submittedName>
        <fullName evidence="1">Uncharacterized protein</fullName>
    </submittedName>
</protein>
<comment type="caution">
    <text evidence="1">The sequence shown here is derived from an EMBL/GenBank/DDBJ whole genome shotgun (WGS) entry which is preliminary data.</text>
</comment>
<organism evidence="1 2">
    <name type="scientific">Dallia pectoralis</name>
    <name type="common">Alaska blackfish</name>
    <dbReference type="NCBI Taxonomy" id="75939"/>
    <lineage>
        <taxon>Eukaryota</taxon>
        <taxon>Metazoa</taxon>
        <taxon>Chordata</taxon>
        <taxon>Craniata</taxon>
        <taxon>Vertebrata</taxon>
        <taxon>Euteleostomi</taxon>
        <taxon>Actinopterygii</taxon>
        <taxon>Neopterygii</taxon>
        <taxon>Teleostei</taxon>
        <taxon>Protacanthopterygii</taxon>
        <taxon>Esociformes</taxon>
        <taxon>Umbridae</taxon>
        <taxon>Dallia</taxon>
    </lineage>
</organism>
<accession>A0ACC2FVL4</accession>
<gene>
    <name evidence="1" type="ORF">DPEC_G00243990</name>
</gene>